<comment type="caution">
    <text evidence="8">The sequence shown here is derived from an EMBL/GenBank/DDBJ whole genome shotgun (WGS) entry which is preliminary data.</text>
</comment>
<comment type="similarity">
    <text evidence="1 6">Belongs to the aldehyde dehydrogenase family.</text>
</comment>
<protein>
    <recommendedName>
        <fullName evidence="3">aldehyde dehydrogenase (NAD(+))</fullName>
        <ecNumber evidence="3">1.2.1.3</ecNumber>
    </recommendedName>
</protein>
<feature type="active site" evidence="5">
    <location>
        <position position="281"/>
    </location>
</feature>
<dbReference type="InterPro" id="IPR029510">
    <property type="entry name" value="Ald_DH_CS_GLU"/>
</dbReference>
<evidence type="ECO:0000256" key="1">
    <source>
        <dbReference type="ARBA" id="ARBA00009986"/>
    </source>
</evidence>
<dbReference type="PANTHER" id="PTHR42804">
    <property type="entry name" value="ALDEHYDE DEHYDROGENASE"/>
    <property type="match status" value="1"/>
</dbReference>
<evidence type="ECO:0000256" key="3">
    <source>
        <dbReference type="ARBA" id="ARBA00024226"/>
    </source>
</evidence>
<dbReference type="Gene3D" id="3.40.309.10">
    <property type="entry name" value="Aldehyde Dehydrogenase, Chain A, domain 2"/>
    <property type="match status" value="1"/>
</dbReference>
<organism evidence="8 9">
    <name type="scientific">Actinomadura physcomitrii</name>
    <dbReference type="NCBI Taxonomy" id="2650748"/>
    <lineage>
        <taxon>Bacteria</taxon>
        <taxon>Bacillati</taxon>
        <taxon>Actinomycetota</taxon>
        <taxon>Actinomycetes</taxon>
        <taxon>Streptosporangiales</taxon>
        <taxon>Thermomonosporaceae</taxon>
        <taxon>Actinomadura</taxon>
    </lineage>
</organism>
<evidence type="ECO:0000256" key="5">
    <source>
        <dbReference type="PROSITE-ProRule" id="PRU10007"/>
    </source>
</evidence>
<dbReference type="PANTHER" id="PTHR42804:SF1">
    <property type="entry name" value="ALDEHYDE DEHYDROGENASE-RELATED"/>
    <property type="match status" value="1"/>
</dbReference>
<proteinExistence type="inferred from homology"/>
<dbReference type="EMBL" id="WBMS02000003">
    <property type="protein sequence ID" value="MVZ99822.1"/>
    <property type="molecule type" value="Genomic_DNA"/>
</dbReference>
<evidence type="ECO:0000313" key="8">
    <source>
        <dbReference type="EMBL" id="MVZ99822.1"/>
    </source>
</evidence>
<name>A0A6I4M228_9ACTN</name>
<dbReference type="PROSITE" id="PS00070">
    <property type="entry name" value="ALDEHYDE_DEHYDR_CYS"/>
    <property type="match status" value="1"/>
</dbReference>
<dbReference type="Gene3D" id="3.40.605.10">
    <property type="entry name" value="Aldehyde Dehydrogenase, Chain A, domain 1"/>
    <property type="match status" value="1"/>
</dbReference>
<gene>
    <name evidence="8" type="ORF">F8568_005400</name>
</gene>
<keyword evidence="9" id="KW-1185">Reference proteome</keyword>
<evidence type="ECO:0000256" key="2">
    <source>
        <dbReference type="ARBA" id="ARBA00023002"/>
    </source>
</evidence>
<dbReference type="Pfam" id="PF00171">
    <property type="entry name" value="Aldedh"/>
    <property type="match status" value="1"/>
</dbReference>
<sequence length="510" mass="53703">MAAPSCTAPNRSDRPWEREDQSVAAIPHWCSYVAGKWVDGDDTFTVENPADESPVGDVSALPAAEVERAITEARRSFDSGVWADMPAWERADMLHTFLDHIEDTREALVSTIVAEAGQPVFFAESTQFGASMMLARNTIDLYLSMRHEESNPVPVDELVRGGATLSIRRHEPVGVVSAITPYNAAIIMGVQKIIPALMAGNSVVLRPSPLTPISSLMFGAAAEVAGLPQGVLSVVVEPGAAGAELLTTHPAVDMVSFTGSTAVGRSILAQAAPTVKRVALELGGKSAQIYLPDAVDRAAAGAMAVVAATAGQACVAATRMLVPQDRKDEVVEAVSRAYAEIKVGPPTDRSALMGPVISAGQRERCERYVALAEENGGRVAFGGKRPAGLDRGYFFEPTVLDLPDNANPAAQEEIFGPVIGVIGYRDVDDAVRMANDSDYGLSGQVYGGDVAAATAVARRLRTGAVNVNAAVFSAYAPSGGYKQSGLGRERGPDGIRAFQEVKHLAIGNLH</sequence>
<dbReference type="FunFam" id="3.40.605.10:FF:000007">
    <property type="entry name" value="NAD/NADP-dependent betaine aldehyde dehydrogenase"/>
    <property type="match status" value="1"/>
</dbReference>
<dbReference type="InterPro" id="IPR015590">
    <property type="entry name" value="Aldehyde_DH_dom"/>
</dbReference>
<dbReference type="EC" id="1.2.1.3" evidence="3"/>
<comment type="catalytic activity">
    <reaction evidence="4">
        <text>an aldehyde + NAD(+) + H2O = a carboxylate + NADH + 2 H(+)</text>
        <dbReference type="Rhea" id="RHEA:16185"/>
        <dbReference type="ChEBI" id="CHEBI:15377"/>
        <dbReference type="ChEBI" id="CHEBI:15378"/>
        <dbReference type="ChEBI" id="CHEBI:17478"/>
        <dbReference type="ChEBI" id="CHEBI:29067"/>
        <dbReference type="ChEBI" id="CHEBI:57540"/>
        <dbReference type="ChEBI" id="CHEBI:57945"/>
        <dbReference type="EC" id="1.2.1.3"/>
    </reaction>
</comment>
<evidence type="ECO:0000313" key="9">
    <source>
        <dbReference type="Proteomes" id="UP000462055"/>
    </source>
</evidence>
<evidence type="ECO:0000256" key="4">
    <source>
        <dbReference type="ARBA" id="ARBA00049194"/>
    </source>
</evidence>
<dbReference type="InterPro" id="IPR016160">
    <property type="entry name" value="Ald_DH_CS_CYS"/>
</dbReference>
<dbReference type="GO" id="GO:0004029">
    <property type="term" value="F:aldehyde dehydrogenase (NAD+) activity"/>
    <property type="evidence" value="ECO:0007669"/>
    <property type="project" value="UniProtKB-EC"/>
</dbReference>
<feature type="domain" description="Aldehyde dehydrogenase" evidence="7">
    <location>
        <begin position="37"/>
        <end position="503"/>
    </location>
</feature>
<dbReference type="SUPFAM" id="SSF53720">
    <property type="entry name" value="ALDH-like"/>
    <property type="match status" value="1"/>
</dbReference>
<dbReference type="Proteomes" id="UP000462055">
    <property type="component" value="Unassembled WGS sequence"/>
</dbReference>
<keyword evidence="2 6" id="KW-0560">Oxidoreductase</keyword>
<dbReference type="InterPro" id="IPR016162">
    <property type="entry name" value="Ald_DH_N"/>
</dbReference>
<dbReference type="AlphaFoldDB" id="A0A6I4M228"/>
<evidence type="ECO:0000256" key="6">
    <source>
        <dbReference type="RuleBase" id="RU003345"/>
    </source>
</evidence>
<accession>A0A6I4M228</accession>
<dbReference type="InterPro" id="IPR016161">
    <property type="entry name" value="Ald_DH/histidinol_DH"/>
</dbReference>
<dbReference type="InterPro" id="IPR016163">
    <property type="entry name" value="Ald_DH_C"/>
</dbReference>
<reference evidence="8" key="1">
    <citation type="submission" date="2019-12" db="EMBL/GenBank/DDBJ databases">
        <title>Actinomadura physcomitrii sp. nov., a novel actinomycete isolated from moss [Physcomitrium sphaericum (Ludw) Fuernr].</title>
        <authorList>
            <person name="Zhuang X."/>
        </authorList>
    </citation>
    <scope>NUCLEOTIDE SEQUENCE [LARGE SCALE GENOMIC DNA]</scope>
    <source>
        <strain evidence="8">LD22</strain>
    </source>
</reference>
<evidence type="ECO:0000259" key="7">
    <source>
        <dbReference type="Pfam" id="PF00171"/>
    </source>
</evidence>
<dbReference type="PROSITE" id="PS00687">
    <property type="entry name" value="ALDEHYDE_DEHYDR_GLU"/>
    <property type="match status" value="1"/>
</dbReference>